<keyword evidence="10" id="KW-0472">Membrane</keyword>
<keyword evidence="4" id="KW-0813">Transport</keyword>
<evidence type="ECO:0000256" key="9">
    <source>
        <dbReference type="ARBA" id="ARBA00023010"/>
    </source>
</evidence>
<gene>
    <name evidence="11" type="ORF">RMAR00112_LOCUS5680</name>
</gene>
<evidence type="ECO:0000256" key="2">
    <source>
        <dbReference type="ARBA" id="ARBA00010604"/>
    </source>
</evidence>
<evidence type="ECO:0000256" key="10">
    <source>
        <dbReference type="ARBA" id="ARBA00023136"/>
    </source>
</evidence>
<evidence type="ECO:0000256" key="7">
    <source>
        <dbReference type="ARBA" id="ARBA00022927"/>
    </source>
</evidence>
<dbReference type="InterPro" id="IPR004728">
    <property type="entry name" value="Sec62"/>
</dbReference>
<evidence type="ECO:0000256" key="1">
    <source>
        <dbReference type="ARBA" id="ARBA00004477"/>
    </source>
</evidence>
<protein>
    <recommendedName>
        <fullName evidence="3">Translocation protein SEC62</fullName>
    </recommendedName>
</protein>
<reference evidence="11" key="1">
    <citation type="submission" date="2021-01" db="EMBL/GenBank/DDBJ databases">
        <authorList>
            <person name="Corre E."/>
            <person name="Pelletier E."/>
            <person name="Niang G."/>
            <person name="Scheremetjew M."/>
            <person name="Finn R."/>
            <person name="Kale V."/>
            <person name="Holt S."/>
            <person name="Cochrane G."/>
            <person name="Meng A."/>
            <person name="Brown T."/>
            <person name="Cohen L."/>
        </authorList>
    </citation>
    <scope>NUCLEOTIDE SEQUENCE</scope>
    <source>
        <strain evidence="11">CCMP 769</strain>
    </source>
</reference>
<name>A0A7S2ZH13_9RHOD</name>
<dbReference type="EMBL" id="HBHW01007479">
    <property type="protein sequence ID" value="CAE0037729.1"/>
    <property type="molecule type" value="Transcribed_RNA"/>
</dbReference>
<evidence type="ECO:0000256" key="4">
    <source>
        <dbReference type="ARBA" id="ARBA00022448"/>
    </source>
</evidence>
<dbReference type="PANTHER" id="PTHR12443">
    <property type="entry name" value="TRANSLOCATION PROTEIN SEC62"/>
    <property type="match status" value="1"/>
</dbReference>
<evidence type="ECO:0000256" key="6">
    <source>
        <dbReference type="ARBA" id="ARBA00022824"/>
    </source>
</evidence>
<comment type="similarity">
    <text evidence="2">Belongs to the SEC62 family.</text>
</comment>
<keyword evidence="9" id="KW-0811">Translocation</keyword>
<dbReference type="AlphaFoldDB" id="A0A7S2ZH13"/>
<proteinExistence type="inferred from homology"/>
<keyword evidence="6" id="KW-0256">Endoplasmic reticulum</keyword>
<keyword evidence="7" id="KW-0653">Protein transport</keyword>
<dbReference type="GO" id="GO:0031204">
    <property type="term" value="P:post-translational protein targeting to membrane, translocation"/>
    <property type="evidence" value="ECO:0007669"/>
    <property type="project" value="TreeGrafter"/>
</dbReference>
<keyword evidence="5" id="KW-0812">Transmembrane</keyword>
<dbReference type="GO" id="GO:0005789">
    <property type="term" value="C:endoplasmic reticulum membrane"/>
    <property type="evidence" value="ECO:0007669"/>
    <property type="project" value="UniProtKB-SubCell"/>
</dbReference>
<evidence type="ECO:0000313" key="11">
    <source>
        <dbReference type="EMBL" id="CAE0037729.1"/>
    </source>
</evidence>
<accession>A0A7S2ZH13</accession>
<organism evidence="11">
    <name type="scientific">Rhodosorus marinus</name>
    <dbReference type="NCBI Taxonomy" id="101924"/>
    <lineage>
        <taxon>Eukaryota</taxon>
        <taxon>Rhodophyta</taxon>
        <taxon>Stylonematophyceae</taxon>
        <taxon>Stylonematales</taxon>
        <taxon>Stylonemataceae</taxon>
        <taxon>Rhodosorus</taxon>
    </lineage>
</organism>
<sequence>MARGKPKVPGRQKEMTAEQAEKLRKWHGVALSLRKSGTVDWREAVVSRTRVEYFRGKDMVEYLKDHTSTMDNALEGIDTVSMPVDDQIQVFMTVMIQMGLAIRADRVEADKTPRQGKKGLIKWPKKLLQLPDEVVDMLVLNKRYYWLNCGTKLCSCWTVSNRIKCGIQRRSISGRLPDQHHPGYIWARFLSSCWSLPYAYILWLH</sequence>
<comment type="subcellular location">
    <subcellularLocation>
        <location evidence="1">Endoplasmic reticulum membrane</location>
        <topology evidence="1">Multi-pass membrane protein</topology>
    </subcellularLocation>
</comment>
<dbReference type="PANTHER" id="PTHR12443:SF9">
    <property type="entry name" value="TRANSLOCATION PROTEIN SEC62"/>
    <property type="match status" value="1"/>
</dbReference>
<evidence type="ECO:0000256" key="3">
    <source>
        <dbReference type="ARBA" id="ARBA00021257"/>
    </source>
</evidence>
<evidence type="ECO:0000256" key="5">
    <source>
        <dbReference type="ARBA" id="ARBA00022692"/>
    </source>
</evidence>
<evidence type="ECO:0000256" key="8">
    <source>
        <dbReference type="ARBA" id="ARBA00022989"/>
    </source>
</evidence>
<keyword evidence="8" id="KW-1133">Transmembrane helix</keyword>